<feature type="transmembrane region" description="Helical" evidence="1">
    <location>
        <begin position="59"/>
        <end position="77"/>
    </location>
</feature>
<sequence>MIERVFLLLGSVFLLVNTILYFRAYNKNISLKIFTFYLLTVLVVQLVFNYLYIMGINNLFLSHFYFIFQFVFLSLFYWKLFKTYKNKRIVEIVFIGIMLILAFQYVKTPSIYFKFNLLEIILTSLSIVSFSVMYFYNALTEKIEYAYVNYGIFIYLISSTLIFCSGNLINVLNSTMNRLFWILNSVLFIVYQVLIFIQWHKIFKSKI</sequence>
<keyword evidence="1" id="KW-1133">Transmembrane helix</keyword>
<gene>
    <name evidence="2" type="ORF">A8C32_06670</name>
</gene>
<comment type="caution">
    <text evidence="2">The sequence shown here is derived from an EMBL/GenBank/DDBJ whole genome shotgun (WGS) entry which is preliminary data.</text>
</comment>
<feature type="transmembrane region" description="Helical" evidence="1">
    <location>
        <begin position="178"/>
        <end position="197"/>
    </location>
</feature>
<evidence type="ECO:0008006" key="4">
    <source>
        <dbReference type="Google" id="ProtNLM"/>
    </source>
</evidence>
<dbReference type="AlphaFoldDB" id="A0A1E5SIG8"/>
<feature type="transmembrane region" description="Helical" evidence="1">
    <location>
        <begin position="6"/>
        <end position="22"/>
    </location>
</feature>
<dbReference type="EMBL" id="MDJD01000054">
    <property type="protein sequence ID" value="OEJ98866.1"/>
    <property type="molecule type" value="Genomic_DNA"/>
</dbReference>
<evidence type="ECO:0000313" key="3">
    <source>
        <dbReference type="Proteomes" id="UP000095713"/>
    </source>
</evidence>
<protein>
    <recommendedName>
        <fullName evidence="4">YhhN-like protein</fullName>
    </recommendedName>
</protein>
<evidence type="ECO:0000256" key="1">
    <source>
        <dbReference type="SAM" id="Phobius"/>
    </source>
</evidence>
<name>A0A1E5SIG8_9FLAO</name>
<keyword evidence="1" id="KW-0812">Transmembrane</keyword>
<keyword evidence="3" id="KW-1185">Reference proteome</keyword>
<feature type="transmembrane region" description="Helical" evidence="1">
    <location>
        <begin position="89"/>
        <end position="106"/>
    </location>
</feature>
<dbReference type="Proteomes" id="UP000095713">
    <property type="component" value="Unassembled WGS sequence"/>
</dbReference>
<feature type="transmembrane region" description="Helical" evidence="1">
    <location>
        <begin position="148"/>
        <end position="172"/>
    </location>
</feature>
<proteinExistence type="predicted"/>
<feature type="transmembrane region" description="Helical" evidence="1">
    <location>
        <begin position="34"/>
        <end position="53"/>
    </location>
</feature>
<feature type="transmembrane region" description="Helical" evidence="1">
    <location>
        <begin position="112"/>
        <end position="136"/>
    </location>
</feature>
<reference evidence="2 3" key="1">
    <citation type="submission" date="2016-05" db="EMBL/GenBank/DDBJ databases">
        <title>Draft Genome Sequence of Algibacter sp. Strain SK-16 Isolated from the Surface Water of Aburatsubo Inlet.</title>
        <authorList>
            <person name="Wong S.-K."/>
            <person name="Yoshizawa S."/>
            <person name="Nakajima Y."/>
            <person name="Ogura Y."/>
            <person name="Tetsuya H."/>
            <person name="Hamasaki K."/>
        </authorList>
    </citation>
    <scope>NUCLEOTIDE SEQUENCE [LARGE SCALE GENOMIC DNA]</scope>
    <source>
        <strain evidence="2 3">SK-16</strain>
    </source>
</reference>
<evidence type="ECO:0000313" key="2">
    <source>
        <dbReference type="EMBL" id="OEJ98866.1"/>
    </source>
</evidence>
<accession>A0A1E5SIG8</accession>
<organism evidence="2 3">
    <name type="scientific">Flavivirga aquatica</name>
    <dbReference type="NCBI Taxonomy" id="1849968"/>
    <lineage>
        <taxon>Bacteria</taxon>
        <taxon>Pseudomonadati</taxon>
        <taxon>Bacteroidota</taxon>
        <taxon>Flavobacteriia</taxon>
        <taxon>Flavobacteriales</taxon>
        <taxon>Flavobacteriaceae</taxon>
        <taxon>Flavivirga</taxon>
    </lineage>
</organism>
<keyword evidence="1" id="KW-0472">Membrane</keyword>
<dbReference type="STRING" id="1849968.A8C32_06670"/>